<accession>A0A5E4RCV0</accession>
<evidence type="ECO:0000313" key="2">
    <source>
        <dbReference type="EMBL" id="VVD60332.1"/>
    </source>
</evidence>
<dbReference type="SMART" id="SM00052">
    <property type="entry name" value="EAL"/>
    <property type="match status" value="1"/>
</dbReference>
<feature type="domain" description="EAL" evidence="1">
    <location>
        <begin position="1"/>
        <end position="122"/>
    </location>
</feature>
<dbReference type="Gene3D" id="3.20.20.450">
    <property type="entry name" value="EAL domain"/>
    <property type="match status" value="1"/>
</dbReference>
<dbReference type="InterPro" id="IPR001633">
    <property type="entry name" value="EAL_dom"/>
</dbReference>
<protein>
    <submittedName>
        <fullName evidence="2">Phosphodiesterase</fullName>
    </submittedName>
</protein>
<dbReference type="Proteomes" id="UP000400981">
    <property type="component" value="Unassembled WGS sequence"/>
</dbReference>
<dbReference type="CDD" id="cd01948">
    <property type="entry name" value="EAL"/>
    <property type="match status" value="1"/>
</dbReference>
<dbReference type="EMBL" id="CABPSH010000001">
    <property type="protein sequence ID" value="VVD60332.1"/>
    <property type="molecule type" value="Genomic_DNA"/>
</dbReference>
<name>A0A5E4RCV0_9BURK</name>
<dbReference type="GO" id="GO:0071111">
    <property type="term" value="F:cyclic-guanylate-specific phosphodiesterase activity"/>
    <property type="evidence" value="ECO:0007669"/>
    <property type="project" value="InterPro"/>
</dbReference>
<dbReference type="PANTHER" id="PTHR33121:SF70">
    <property type="entry name" value="SIGNALING PROTEIN YKOW"/>
    <property type="match status" value="1"/>
</dbReference>
<proteinExistence type="predicted"/>
<evidence type="ECO:0000259" key="1">
    <source>
        <dbReference type="PROSITE" id="PS50883"/>
    </source>
</evidence>
<dbReference type="RefSeq" id="WP_150587390.1">
    <property type="nucleotide sequence ID" value="NZ_CABPSH010000001.1"/>
</dbReference>
<dbReference type="Pfam" id="PF00563">
    <property type="entry name" value="EAL"/>
    <property type="match status" value="1"/>
</dbReference>
<dbReference type="InterPro" id="IPR050706">
    <property type="entry name" value="Cyclic-di-GMP_PDE-like"/>
</dbReference>
<dbReference type="PROSITE" id="PS50883">
    <property type="entry name" value="EAL"/>
    <property type="match status" value="1"/>
</dbReference>
<dbReference type="PANTHER" id="PTHR33121">
    <property type="entry name" value="CYCLIC DI-GMP PHOSPHODIESTERASE PDEF"/>
    <property type="match status" value="1"/>
</dbReference>
<dbReference type="SUPFAM" id="SSF141868">
    <property type="entry name" value="EAL domain-like"/>
    <property type="match status" value="1"/>
</dbReference>
<reference evidence="2 3" key="1">
    <citation type="submission" date="2019-08" db="EMBL/GenBank/DDBJ databases">
        <authorList>
            <person name="Peeters C."/>
        </authorList>
    </citation>
    <scope>NUCLEOTIDE SEQUENCE [LARGE SCALE GENOMIC DNA]</scope>
    <source>
        <strain evidence="2 3">LMG 31012</strain>
    </source>
</reference>
<gene>
    <name evidence="2" type="ORF">PEP31012_00068</name>
</gene>
<organism evidence="2 3">
    <name type="scientific">Pandoraea eparura</name>
    <dbReference type="NCBI Taxonomy" id="2508291"/>
    <lineage>
        <taxon>Bacteria</taxon>
        <taxon>Pseudomonadati</taxon>
        <taxon>Pseudomonadota</taxon>
        <taxon>Betaproteobacteria</taxon>
        <taxon>Burkholderiales</taxon>
        <taxon>Burkholderiaceae</taxon>
        <taxon>Pandoraea</taxon>
    </lineage>
</organism>
<dbReference type="AlphaFoldDB" id="A0A5E4RCV0"/>
<dbReference type="InterPro" id="IPR035919">
    <property type="entry name" value="EAL_sf"/>
</dbReference>
<keyword evidence="3" id="KW-1185">Reference proteome</keyword>
<evidence type="ECO:0000313" key="3">
    <source>
        <dbReference type="Proteomes" id="UP000400981"/>
    </source>
</evidence>
<sequence length="125" mass="13914">MTDPERTLKVLEELHNWGVRIAIDDFGTGYSSLAYLQKLPVDDLKIDRSFVRGMSDSYASRAIVLSIISLAHSLGIAVTAEGIETREVMDMLRADGCDFGQGYYIGRPMPFHLLHEWLAGPARVS</sequence>
<dbReference type="OrthoDB" id="9813903at2"/>